<organism evidence="6 7">
    <name type="scientific">[Mycobacterium] burgundiense</name>
    <dbReference type="NCBI Taxonomy" id="3064286"/>
    <lineage>
        <taxon>Bacteria</taxon>
        <taxon>Bacillati</taxon>
        <taxon>Actinomycetota</taxon>
        <taxon>Actinomycetes</taxon>
        <taxon>Mycobacteriales</taxon>
        <taxon>Mycobacteriaceae</taxon>
        <taxon>Mycolicibacterium</taxon>
    </lineage>
</organism>
<dbReference type="InterPro" id="IPR012318">
    <property type="entry name" value="HTH_CRP"/>
</dbReference>
<dbReference type="Pfam" id="PF00027">
    <property type="entry name" value="cNMP_binding"/>
    <property type="match status" value="1"/>
</dbReference>
<dbReference type="EMBL" id="OY726397">
    <property type="protein sequence ID" value="CAJ1509958.1"/>
    <property type="molecule type" value="Genomic_DNA"/>
</dbReference>
<dbReference type="PANTHER" id="PTHR24567">
    <property type="entry name" value="CRP FAMILY TRANSCRIPTIONAL REGULATORY PROTEIN"/>
    <property type="match status" value="1"/>
</dbReference>
<dbReference type="Gene3D" id="1.10.10.10">
    <property type="entry name" value="Winged helix-like DNA-binding domain superfamily/Winged helix DNA-binding domain"/>
    <property type="match status" value="1"/>
</dbReference>
<dbReference type="InterPro" id="IPR036388">
    <property type="entry name" value="WH-like_DNA-bd_sf"/>
</dbReference>
<dbReference type="InterPro" id="IPR019885">
    <property type="entry name" value="Tscrpt_reg_HTH_AsnC-type_CS"/>
</dbReference>
<dbReference type="CDD" id="cd00092">
    <property type="entry name" value="HTH_CRP"/>
    <property type="match status" value="1"/>
</dbReference>
<sequence length="214" mass="23438">MPLFATLSVDDRQRVAEAAFTRRYERGEHVFQPGDQPGLYIVHVGRVKVYRLPESGTEQLIRILGPGEFLGEAAVLGDIPVDHFAVALDRTEVCSIDRRSILDVLAERPTVAVTMLQTVSHRLSEAEQMVSSLTGRSVEQRLVGELLRLAHESGSAQFQLPSTKKDLASYLGTTAETLSRRLSSLQDTGAIRLGPGRFVEILDEQALRSGALSG</sequence>
<dbReference type="SUPFAM" id="SSF46785">
    <property type="entry name" value="Winged helix' DNA-binding domain"/>
    <property type="match status" value="1"/>
</dbReference>
<proteinExistence type="predicted"/>
<dbReference type="PROSITE" id="PS50042">
    <property type="entry name" value="CNMP_BINDING_3"/>
    <property type="match status" value="1"/>
</dbReference>
<dbReference type="SUPFAM" id="SSF51206">
    <property type="entry name" value="cAMP-binding domain-like"/>
    <property type="match status" value="1"/>
</dbReference>
<dbReference type="RefSeq" id="WP_308479669.1">
    <property type="nucleotide sequence ID" value="NZ_OY726397.1"/>
</dbReference>
<keyword evidence="1" id="KW-0805">Transcription regulation</keyword>
<reference evidence="6 7" key="1">
    <citation type="submission" date="2023-08" db="EMBL/GenBank/DDBJ databases">
        <authorList>
            <person name="Folkvardsen B D."/>
            <person name="Norman A."/>
        </authorList>
    </citation>
    <scope>NUCLEOTIDE SEQUENCE [LARGE SCALE GENOMIC DNA]</scope>
    <source>
        <strain evidence="6 7">Mu0053</strain>
    </source>
</reference>
<evidence type="ECO:0000259" key="4">
    <source>
        <dbReference type="PROSITE" id="PS50042"/>
    </source>
</evidence>
<name>A0ABM9M485_9MYCO</name>
<keyword evidence="7" id="KW-1185">Reference proteome</keyword>
<keyword evidence="2" id="KW-0238">DNA-binding</keyword>
<accession>A0ABM9M485</accession>
<dbReference type="InterPro" id="IPR000595">
    <property type="entry name" value="cNMP-bd_dom"/>
</dbReference>
<dbReference type="PRINTS" id="PR00034">
    <property type="entry name" value="HTHCRP"/>
</dbReference>
<evidence type="ECO:0000256" key="2">
    <source>
        <dbReference type="ARBA" id="ARBA00023125"/>
    </source>
</evidence>
<evidence type="ECO:0000256" key="1">
    <source>
        <dbReference type="ARBA" id="ARBA00023015"/>
    </source>
</evidence>
<dbReference type="PROSITE" id="PS00519">
    <property type="entry name" value="HTH_ASNC_1"/>
    <property type="match status" value="1"/>
</dbReference>
<dbReference type="InterPro" id="IPR050397">
    <property type="entry name" value="Env_Response_Regulators"/>
</dbReference>
<dbReference type="PANTHER" id="PTHR24567:SF26">
    <property type="entry name" value="REGULATORY PROTEIN YEIL"/>
    <property type="match status" value="1"/>
</dbReference>
<dbReference type="Proteomes" id="UP001190465">
    <property type="component" value="Chromosome"/>
</dbReference>
<feature type="domain" description="HTH crp-type" evidence="5">
    <location>
        <begin position="136"/>
        <end position="205"/>
    </location>
</feature>
<evidence type="ECO:0000313" key="6">
    <source>
        <dbReference type="EMBL" id="CAJ1509958.1"/>
    </source>
</evidence>
<dbReference type="InterPro" id="IPR036390">
    <property type="entry name" value="WH_DNA-bd_sf"/>
</dbReference>
<dbReference type="Gene3D" id="2.60.120.10">
    <property type="entry name" value="Jelly Rolls"/>
    <property type="match status" value="1"/>
</dbReference>
<evidence type="ECO:0000313" key="7">
    <source>
        <dbReference type="Proteomes" id="UP001190465"/>
    </source>
</evidence>
<dbReference type="CDD" id="cd00038">
    <property type="entry name" value="CAP_ED"/>
    <property type="match status" value="1"/>
</dbReference>
<feature type="domain" description="Cyclic nucleotide-binding" evidence="4">
    <location>
        <begin position="3"/>
        <end position="122"/>
    </location>
</feature>
<dbReference type="PROSITE" id="PS51063">
    <property type="entry name" value="HTH_CRP_2"/>
    <property type="match status" value="1"/>
</dbReference>
<dbReference type="Pfam" id="PF13545">
    <property type="entry name" value="HTH_Crp_2"/>
    <property type="match status" value="1"/>
</dbReference>
<dbReference type="SMART" id="SM00419">
    <property type="entry name" value="HTH_CRP"/>
    <property type="match status" value="1"/>
</dbReference>
<keyword evidence="3" id="KW-0804">Transcription</keyword>
<dbReference type="SMART" id="SM00100">
    <property type="entry name" value="cNMP"/>
    <property type="match status" value="1"/>
</dbReference>
<dbReference type="InterPro" id="IPR018490">
    <property type="entry name" value="cNMP-bd_dom_sf"/>
</dbReference>
<evidence type="ECO:0000256" key="3">
    <source>
        <dbReference type="ARBA" id="ARBA00023163"/>
    </source>
</evidence>
<gene>
    <name evidence="6" type="ORF">MU0053_004371</name>
</gene>
<dbReference type="InterPro" id="IPR014710">
    <property type="entry name" value="RmlC-like_jellyroll"/>
</dbReference>
<evidence type="ECO:0000259" key="5">
    <source>
        <dbReference type="PROSITE" id="PS51063"/>
    </source>
</evidence>
<protein>
    <submittedName>
        <fullName evidence="6">Crp/Fnr family transcriptional regulator</fullName>
    </submittedName>
</protein>